<reference evidence="2" key="1">
    <citation type="submission" date="2014-09" db="EMBL/GenBank/DDBJ databases">
        <authorList>
            <person name="Illeghems K.G."/>
        </authorList>
    </citation>
    <scope>NUCLEOTIDE SEQUENCE [LARGE SCALE GENOMIC DNA]</scope>
    <source>
        <strain evidence="2">108B</strain>
    </source>
</reference>
<dbReference type="Proteomes" id="UP000056109">
    <property type="component" value="Chromosome I"/>
</dbReference>
<sequence>MAVAFRRHALLLLDDCHYALQASIPLTRSAPHV</sequence>
<keyword evidence="2" id="KW-1185">Reference proteome</keyword>
<dbReference type="PATRIC" id="fig|446692.3.peg.2439"/>
<proteinExistence type="predicted"/>
<accession>A0A0U5EV74</accession>
<organism evidence="1 2">
    <name type="scientific">Acetobacter senegalensis</name>
    <dbReference type="NCBI Taxonomy" id="446692"/>
    <lineage>
        <taxon>Bacteria</taxon>
        <taxon>Pseudomonadati</taxon>
        <taxon>Pseudomonadota</taxon>
        <taxon>Alphaproteobacteria</taxon>
        <taxon>Acetobacterales</taxon>
        <taxon>Acetobacteraceae</taxon>
        <taxon>Acetobacter</taxon>
    </lineage>
</organism>
<dbReference type="KEGG" id="asz:ASN_2351"/>
<evidence type="ECO:0000313" key="2">
    <source>
        <dbReference type="Proteomes" id="UP000056109"/>
    </source>
</evidence>
<protein>
    <submittedName>
        <fullName evidence="1">Uncharacterized protein</fullName>
    </submittedName>
</protein>
<evidence type="ECO:0000313" key="1">
    <source>
        <dbReference type="EMBL" id="CEF41643.1"/>
    </source>
</evidence>
<dbReference type="EMBL" id="LN606600">
    <property type="protein sequence ID" value="CEF41643.1"/>
    <property type="molecule type" value="Genomic_DNA"/>
</dbReference>
<name>A0A0U5EV74_9PROT</name>
<gene>
    <name evidence="1" type="ORF">ASN_2351</name>
</gene>
<dbReference type="AlphaFoldDB" id="A0A0U5EV74"/>